<name>A0ABU3D686_9FLAO</name>
<reference evidence="1 2" key="1">
    <citation type="submission" date="2023-09" db="EMBL/GenBank/DDBJ databases">
        <authorList>
            <person name="Rey-Velasco X."/>
        </authorList>
    </citation>
    <scope>NUCLEOTIDE SEQUENCE [LARGE SCALE GENOMIC DNA]</scope>
    <source>
        <strain evidence="1 2">F117</strain>
    </source>
</reference>
<keyword evidence="2" id="KW-1185">Reference proteome</keyword>
<dbReference type="RefSeq" id="WP_311503378.1">
    <property type="nucleotide sequence ID" value="NZ_JAVRHK010000007.1"/>
</dbReference>
<evidence type="ECO:0000313" key="2">
    <source>
        <dbReference type="Proteomes" id="UP001262582"/>
    </source>
</evidence>
<protein>
    <submittedName>
        <fullName evidence="1">Uncharacterized protein</fullName>
    </submittedName>
</protein>
<dbReference type="EMBL" id="JAVRHK010000007">
    <property type="protein sequence ID" value="MDT0677033.1"/>
    <property type="molecule type" value="Genomic_DNA"/>
</dbReference>
<evidence type="ECO:0000313" key="1">
    <source>
        <dbReference type="EMBL" id="MDT0677033.1"/>
    </source>
</evidence>
<gene>
    <name evidence="1" type="ORF">RM539_10610</name>
</gene>
<proteinExistence type="predicted"/>
<comment type="caution">
    <text evidence="1">The sequence shown here is derived from an EMBL/GenBank/DDBJ whole genome shotgun (WGS) entry which is preliminary data.</text>
</comment>
<accession>A0ABU3D686</accession>
<sequence length="415" mass="48714">MQLALTKSKITLKNENLPYPLEWLDLLITITFNPHRTDIASINNDQLNHILNRVPKENLRLQSLIKSQIFSSNNEEEITLLIKQYHSSLIALLDHTLENQNSSSQKSNLENVYKVLISNIDELLSFIETRFPHHLSPEERVPKTYLSVTQQKLKKKLQKLESINSNSSTSNPAFEIVMTRLYHFLNTPCLRYQVTFRDVFYKKTLVRGLENIDWTKEQKEAYSHLDELLIYLNYNSKAYINLLTNHLAEKINDCDTAREKMDMLLYYYKAFKQLHRKPKVILNPNYHDLETVLGNWFTQEILYLEKKLHLSVVPLQSKKENPVEKQSTAKEKQKVLCMLSTDQMGLIFRASDELRILVAKSMSQVFKTIVPHLSTPYKEDLSYDGMRSKSYVAEERDKQLAIETLERIIKKIKEY</sequence>
<organism evidence="1 2">
    <name type="scientific">Autumnicola musiva</name>
    <dbReference type="NCBI Taxonomy" id="3075589"/>
    <lineage>
        <taxon>Bacteria</taxon>
        <taxon>Pseudomonadati</taxon>
        <taxon>Bacteroidota</taxon>
        <taxon>Flavobacteriia</taxon>
        <taxon>Flavobacteriales</taxon>
        <taxon>Flavobacteriaceae</taxon>
        <taxon>Autumnicola</taxon>
    </lineage>
</organism>
<dbReference type="Proteomes" id="UP001262582">
    <property type="component" value="Unassembled WGS sequence"/>
</dbReference>